<evidence type="ECO:0000313" key="2">
    <source>
        <dbReference type="EMBL" id="EGK05792.1"/>
    </source>
</evidence>
<dbReference type="RefSeq" id="WP_006843428.1">
    <property type="nucleotide sequence ID" value="NZ_GL892006.1"/>
</dbReference>
<dbReference type="Proteomes" id="UP000006420">
    <property type="component" value="Unassembled WGS sequence"/>
</dbReference>
<evidence type="ECO:0008006" key="4">
    <source>
        <dbReference type="Google" id="ProtNLM"/>
    </source>
</evidence>
<dbReference type="EMBL" id="ADLW01000009">
    <property type="protein sequence ID" value="EGK03285.1"/>
    <property type="molecule type" value="Genomic_DNA"/>
</dbReference>
<dbReference type="HOGENOM" id="CLU_1700756_0_0_10"/>
<name>F8X2D3_9BACT</name>
<dbReference type="GeneID" id="78083019"/>
<dbReference type="eggNOG" id="ENOG5033MRB">
    <property type="taxonomic scope" value="Bacteria"/>
</dbReference>
<proteinExistence type="predicted"/>
<dbReference type="AlphaFoldDB" id="F8X2D3"/>
<protein>
    <recommendedName>
        <fullName evidence="4">DUF1367 family protein</fullName>
    </recommendedName>
</protein>
<sequence>MELFCTNTARGLVPNYDSDFEEKKKLKIGEVYKVKVTKARNYHFHRKYFALINCAWEYQNQGVTDHFKNNVDLFRKTVEMSAGHCDTIYSIPRNEWIETPKSISFEKMDEIEFQTLYEKVKDVLFSVFLKKISEEEFMRNLVNF</sequence>
<evidence type="ECO:0000313" key="3">
    <source>
        <dbReference type="Proteomes" id="UP000006420"/>
    </source>
</evidence>
<gene>
    <name evidence="1" type="ORF">HMPREF9456_02058</name>
    <name evidence="2" type="ORF">HMPREF9456_02392</name>
</gene>
<organism evidence="2 3">
    <name type="scientific">Dysgonomonas mossii DSM 22836</name>
    <dbReference type="NCBI Taxonomy" id="742767"/>
    <lineage>
        <taxon>Bacteria</taxon>
        <taxon>Pseudomonadati</taxon>
        <taxon>Bacteroidota</taxon>
        <taxon>Bacteroidia</taxon>
        <taxon>Bacteroidales</taxon>
        <taxon>Dysgonomonadaceae</taxon>
        <taxon>Dysgonomonas</taxon>
    </lineage>
</organism>
<accession>F8X2D3</accession>
<dbReference type="InterPro" id="IPR009797">
    <property type="entry name" value="DUF1367"/>
</dbReference>
<evidence type="ECO:0000313" key="1">
    <source>
        <dbReference type="EMBL" id="EGK03285.1"/>
    </source>
</evidence>
<comment type="caution">
    <text evidence="2">The sequence shown here is derived from an EMBL/GenBank/DDBJ whole genome shotgun (WGS) entry which is preliminary data.</text>
</comment>
<keyword evidence="3" id="KW-1185">Reference proteome</keyword>
<dbReference type="Pfam" id="PF07105">
    <property type="entry name" value="DUF1367"/>
    <property type="match status" value="2"/>
</dbReference>
<reference evidence="2 3" key="1">
    <citation type="submission" date="2011-04" db="EMBL/GenBank/DDBJ databases">
        <title>The Genome Sequence of Dysgonomonas mossii DSM 22836.</title>
        <authorList>
            <consortium name="The Broad Institute Genome Sequencing Platform"/>
            <person name="Earl A."/>
            <person name="Ward D."/>
            <person name="Feldgarden M."/>
            <person name="Gevers D."/>
            <person name="Pudlo N."/>
            <person name="Martens E."/>
            <person name="Allen-Vercoe E."/>
            <person name="Young S.K."/>
            <person name="Zeng Q."/>
            <person name="Gargeya S."/>
            <person name="Fitzgerald M."/>
            <person name="Haas B."/>
            <person name="Abouelleil A."/>
            <person name="Alvarado L."/>
            <person name="Arachchi H.M."/>
            <person name="Berlin A."/>
            <person name="Brown A."/>
            <person name="Chapman S.B."/>
            <person name="Chen Z."/>
            <person name="Dunbar C."/>
            <person name="Freedman E."/>
            <person name="Gearin G."/>
            <person name="Gellesch M."/>
            <person name="Goldberg J."/>
            <person name="Griggs A."/>
            <person name="Gujja S."/>
            <person name="Heiman D."/>
            <person name="Howarth C."/>
            <person name="Larson L."/>
            <person name="Lui A."/>
            <person name="MacDonald P.J.P."/>
            <person name="Mehta T."/>
            <person name="Montmayeur A."/>
            <person name="Murphy C."/>
            <person name="Neiman D."/>
            <person name="Pearson M."/>
            <person name="Priest M."/>
            <person name="Roberts A."/>
            <person name="Saif S."/>
            <person name="Shea T."/>
            <person name="Shenoy N."/>
            <person name="Sisk P."/>
            <person name="Stolte C."/>
            <person name="Sykes S."/>
            <person name="Yandava C."/>
            <person name="Wortman J."/>
            <person name="Nusbaum C."/>
            <person name="Birren B."/>
        </authorList>
    </citation>
    <scope>NUCLEOTIDE SEQUENCE [LARGE SCALE GENOMIC DNA]</scope>
    <source>
        <strain evidence="2 3">DSM 22836</strain>
    </source>
</reference>
<dbReference type="STRING" id="742767.HMPREF9456_02058"/>
<dbReference type="EMBL" id="ADLW01000011">
    <property type="protein sequence ID" value="EGK05792.1"/>
    <property type="molecule type" value="Genomic_DNA"/>
</dbReference>